<evidence type="ECO:0008006" key="4">
    <source>
        <dbReference type="Google" id="ProtNLM"/>
    </source>
</evidence>
<reference evidence="2 3" key="1">
    <citation type="journal article" date="2014" name="BMC Genomics">
        <title>Comparison of environmental and isolate Sulfobacillus genomes reveals diverse carbon, sulfur, nitrogen, and hydrogen metabolisms.</title>
        <authorList>
            <person name="Justice N.B."/>
            <person name="Norman A."/>
            <person name="Brown C.T."/>
            <person name="Singh A."/>
            <person name="Thomas B.C."/>
            <person name="Banfield J.F."/>
        </authorList>
    </citation>
    <scope>NUCLEOTIDE SEQUENCE [LARGE SCALE GENOMIC DNA]</scope>
    <source>
        <strain evidence="2">AMDSBA3</strain>
    </source>
</reference>
<evidence type="ECO:0000313" key="3">
    <source>
        <dbReference type="Proteomes" id="UP000241848"/>
    </source>
</evidence>
<accession>A0A2T2WPH8</accession>
<gene>
    <name evidence="2" type="ORF">C7B45_00625</name>
</gene>
<keyword evidence="1" id="KW-0472">Membrane</keyword>
<keyword evidence="1" id="KW-0812">Transmembrane</keyword>
<organism evidence="2 3">
    <name type="scientific">Sulfobacillus acidophilus</name>
    <dbReference type="NCBI Taxonomy" id="53633"/>
    <lineage>
        <taxon>Bacteria</taxon>
        <taxon>Bacillati</taxon>
        <taxon>Bacillota</taxon>
        <taxon>Clostridia</taxon>
        <taxon>Eubacteriales</taxon>
        <taxon>Clostridiales Family XVII. Incertae Sedis</taxon>
        <taxon>Sulfobacillus</taxon>
    </lineage>
</organism>
<dbReference type="Proteomes" id="UP000241848">
    <property type="component" value="Unassembled WGS sequence"/>
</dbReference>
<dbReference type="EMBL" id="PXYV01000001">
    <property type="protein sequence ID" value="PSR24149.1"/>
    <property type="molecule type" value="Genomic_DNA"/>
</dbReference>
<proteinExistence type="predicted"/>
<protein>
    <recommendedName>
        <fullName evidence="4">Stage III sporulation protein AG</fullName>
    </recommendedName>
</protein>
<evidence type="ECO:0000256" key="1">
    <source>
        <dbReference type="SAM" id="Phobius"/>
    </source>
</evidence>
<comment type="caution">
    <text evidence="2">The sequence shown here is derived from an EMBL/GenBank/DDBJ whole genome shotgun (WGS) entry which is preliminary data.</text>
</comment>
<feature type="transmembrane region" description="Helical" evidence="1">
    <location>
        <begin position="20"/>
        <end position="42"/>
    </location>
</feature>
<keyword evidence="1" id="KW-1133">Transmembrane helix</keyword>
<evidence type="ECO:0000313" key="2">
    <source>
        <dbReference type="EMBL" id="PSR24149.1"/>
    </source>
</evidence>
<name>A0A2T2WPH8_9FIRM</name>
<sequence length="172" mass="18424">MAFGYREWWSKFIHHDRKSFIRLVAIGGLGLLLLGFGSFGIARPSPPSGTASHRDTVQTSALQTQESEIADQVAQILAKIPDVGHVFVSMTLTRSIQSQYVDSAGGGQGTQPVLVSTNNGQEVVPFDQIGPSVGGVVVVAKAAVRPFIRAELSQAVQTLLQIQAYQVLILPN</sequence>
<dbReference type="AlphaFoldDB" id="A0A2T2WPH8"/>